<name>A0A0R2HX43_CARDV</name>
<evidence type="ECO:0008006" key="3">
    <source>
        <dbReference type="Google" id="ProtNLM"/>
    </source>
</evidence>
<dbReference type="GeneID" id="89588322"/>
<dbReference type="Proteomes" id="UP000051658">
    <property type="component" value="Unassembled WGS sequence"/>
</dbReference>
<keyword evidence="2" id="KW-1185">Reference proteome</keyword>
<evidence type="ECO:0000313" key="1">
    <source>
        <dbReference type="EMBL" id="KRN57346.1"/>
    </source>
</evidence>
<dbReference type="Gene3D" id="3.40.50.300">
    <property type="entry name" value="P-loop containing nucleotide triphosphate hydrolases"/>
    <property type="match status" value="1"/>
</dbReference>
<accession>A0A0R2HX43</accession>
<reference evidence="1 2" key="1">
    <citation type="journal article" date="2015" name="Genome Announc.">
        <title>Expanding the biotechnology potential of lactobacilli through comparative genomics of 213 strains and associated genera.</title>
        <authorList>
            <person name="Sun Z."/>
            <person name="Harris H.M."/>
            <person name="McCann A."/>
            <person name="Guo C."/>
            <person name="Argimon S."/>
            <person name="Zhang W."/>
            <person name="Yang X."/>
            <person name="Jeffery I.B."/>
            <person name="Cooney J.C."/>
            <person name="Kagawa T.F."/>
            <person name="Liu W."/>
            <person name="Song Y."/>
            <person name="Salvetti E."/>
            <person name="Wrobel A."/>
            <person name="Rasinkangas P."/>
            <person name="Parkhill J."/>
            <person name="Rea M.C."/>
            <person name="O'Sullivan O."/>
            <person name="Ritari J."/>
            <person name="Douillard F.P."/>
            <person name="Paul Ross R."/>
            <person name="Yang R."/>
            <person name="Briner A.E."/>
            <person name="Felis G.E."/>
            <person name="de Vos W.M."/>
            <person name="Barrangou R."/>
            <person name="Klaenhammer T.R."/>
            <person name="Caufield P.W."/>
            <person name="Cui Y."/>
            <person name="Zhang H."/>
            <person name="O'Toole P.W."/>
        </authorList>
    </citation>
    <scope>NUCLEOTIDE SEQUENCE [LARGE SCALE GENOMIC DNA]</scope>
    <source>
        <strain evidence="1 2">DSM 20623</strain>
    </source>
</reference>
<dbReference type="eggNOG" id="COG1136">
    <property type="taxonomic scope" value="Bacteria"/>
</dbReference>
<dbReference type="AlphaFoldDB" id="A0A0R2HX43"/>
<organism evidence="1 2">
    <name type="scientific">Carnobacterium divergens DSM 20623</name>
    <dbReference type="NCBI Taxonomy" id="1449336"/>
    <lineage>
        <taxon>Bacteria</taxon>
        <taxon>Bacillati</taxon>
        <taxon>Bacillota</taxon>
        <taxon>Bacilli</taxon>
        <taxon>Lactobacillales</taxon>
        <taxon>Carnobacteriaceae</taxon>
        <taxon>Carnobacterium</taxon>
    </lineage>
</organism>
<dbReference type="EMBL" id="JQBS01000007">
    <property type="protein sequence ID" value="KRN57346.1"/>
    <property type="molecule type" value="Genomic_DNA"/>
</dbReference>
<dbReference type="PATRIC" id="fig|1449336.4.peg.335"/>
<proteinExistence type="predicted"/>
<dbReference type="RefSeq" id="WP_051915660.1">
    <property type="nucleotide sequence ID" value="NZ_JQBS01000007.1"/>
</dbReference>
<dbReference type="SUPFAM" id="SSF52540">
    <property type="entry name" value="P-loop containing nucleoside triphosphate hydrolases"/>
    <property type="match status" value="1"/>
</dbReference>
<dbReference type="InterPro" id="IPR027417">
    <property type="entry name" value="P-loop_NTPase"/>
</dbReference>
<protein>
    <recommendedName>
        <fullName evidence="3">ABC transporter domain-containing protein</fullName>
    </recommendedName>
</protein>
<sequence length="189" mass="21669">MATDCSQLPHSVLNPFKQNGIYQISTPSQSISTLPKNLITYLKKQKIPVGYILTDSTFIPYLSTFQNIKLSLKLAKPKLRNSDFLILDALEEMNISYKLAHKPIQELTATQLKEVQLISAIFSGKKIIIVDSWIEFLSETEQLNWLLIFKNFVKDRGVTFILLTNSNKIAEQSDDTFHEKDFHLNSFDN</sequence>
<comment type="caution">
    <text evidence="1">The sequence shown here is derived from an EMBL/GenBank/DDBJ whole genome shotgun (WGS) entry which is preliminary data.</text>
</comment>
<gene>
    <name evidence="1" type="ORF">IV74_GL000328</name>
</gene>
<evidence type="ECO:0000313" key="2">
    <source>
        <dbReference type="Proteomes" id="UP000051658"/>
    </source>
</evidence>